<dbReference type="InterPro" id="IPR002591">
    <property type="entry name" value="Phosphodiest/P_Trfase"/>
</dbReference>
<dbReference type="AlphaFoldDB" id="A0A1I6YFE5"/>
<dbReference type="InterPro" id="IPR017850">
    <property type="entry name" value="Alkaline_phosphatase_core_sf"/>
</dbReference>
<dbReference type="STRING" id="305507.SAMN04489724_0979"/>
<organism evidence="1 2">
    <name type="scientific">Algoriphagus locisalis</name>
    <dbReference type="NCBI Taxonomy" id="305507"/>
    <lineage>
        <taxon>Bacteria</taxon>
        <taxon>Pseudomonadati</taxon>
        <taxon>Bacteroidota</taxon>
        <taxon>Cytophagia</taxon>
        <taxon>Cytophagales</taxon>
        <taxon>Cyclobacteriaceae</taxon>
        <taxon>Algoriphagus</taxon>
    </lineage>
</organism>
<protein>
    <submittedName>
        <fullName evidence="1">Predicted pyrophosphatase or phosphodiesterase, AlkP superfamily</fullName>
    </submittedName>
</protein>
<dbReference type="EMBL" id="FPBF01000001">
    <property type="protein sequence ID" value="SFT49128.1"/>
    <property type="molecule type" value="Genomic_DNA"/>
</dbReference>
<keyword evidence="2" id="KW-1185">Reference proteome</keyword>
<sequence length="469" mass="51934">MVQNRNRGLLNPLINIMQSYLIKSIKSSIFFLAFLASFSLAKAQSKPSDHVILISIDGFRPDFYLEEKWPAPNLQTMAREGARSLGVTGVFPSVTYPSHTTVITGFPPAKHGIYYNAPFEPEGQTGKWYWETELIQVPTLWHAVREAGMTSASFLWPVSVNAPIDYNIPEYWSLGNGGRIEPMRDMETPKGLLAEMELQVLGKMNEKTFNGDYLNREDRTGEMAGYVLETYKPNLTTIHLIAADHFQHSEGREGPMVYKSIAAIDRAIGKIMEAAERAGIADKTTFIITGDHGFVNTHTSISPNIWLVEAGLMEDAKDRGDWKAAFHTSGASAFLHLKDKNDQESAKQVEQILAELPASIKKLFRVVDREELDRIGADPNAVLALAPIQGISFSSSTSGTILKPAKGGTHGYFPDFDEIETGFIAWGAGIRENVEIQEMGLVDVAPVVKYLLNLSIDLPESNLYPGIKK</sequence>
<dbReference type="CDD" id="cd16018">
    <property type="entry name" value="Enpp"/>
    <property type="match status" value="1"/>
</dbReference>
<dbReference type="Pfam" id="PF01663">
    <property type="entry name" value="Phosphodiest"/>
    <property type="match status" value="1"/>
</dbReference>
<dbReference type="PANTHER" id="PTHR10151">
    <property type="entry name" value="ECTONUCLEOTIDE PYROPHOSPHATASE/PHOSPHODIESTERASE"/>
    <property type="match status" value="1"/>
</dbReference>
<name>A0A1I6YFE5_9BACT</name>
<accession>A0A1I6YFE5</accession>
<reference evidence="2" key="1">
    <citation type="submission" date="2016-10" db="EMBL/GenBank/DDBJ databases">
        <authorList>
            <person name="Varghese N."/>
            <person name="Submissions S."/>
        </authorList>
    </citation>
    <scope>NUCLEOTIDE SEQUENCE [LARGE SCALE GENOMIC DNA]</scope>
    <source>
        <strain evidence="2">DSM 23445</strain>
    </source>
</reference>
<proteinExistence type="predicted"/>
<evidence type="ECO:0000313" key="2">
    <source>
        <dbReference type="Proteomes" id="UP000199673"/>
    </source>
</evidence>
<dbReference type="SUPFAM" id="SSF53649">
    <property type="entry name" value="Alkaline phosphatase-like"/>
    <property type="match status" value="1"/>
</dbReference>
<dbReference type="GO" id="GO:0016787">
    <property type="term" value="F:hydrolase activity"/>
    <property type="evidence" value="ECO:0007669"/>
    <property type="project" value="UniProtKB-ARBA"/>
</dbReference>
<gene>
    <name evidence="1" type="ORF">SAMN04489724_0979</name>
</gene>
<dbReference type="Gene3D" id="3.40.720.10">
    <property type="entry name" value="Alkaline Phosphatase, subunit A"/>
    <property type="match status" value="1"/>
</dbReference>
<dbReference type="PANTHER" id="PTHR10151:SF120">
    <property type="entry name" value="BIS(5'-ADENOSYL)-TRIPHOSPHATASE"/>
    <property type="match status" value="1"/>
</dbReference>
<dbReference type="Proteomes" id="UP000199673">
    <property type="component" value="Unassembled WGS sequence"/>
</dbReference>
<evidence type="ECO:0000313" key="1">
    <source>
        <dbReference type="EMBL" id="SFT49128.1"/>
    </source>
</evidence>